<dbReference type="GO" id="GO:0005576">
    <property type="term" value="C:extracellular region"/>
    <property type="evidence" value="ECO:0007669"/>
    <property type="project" value="UniProtKB-SubCell"/>
</dbReference>
<keyword evidence="6" id="KW-0472">Membrane</keyword>
<keyword evidence="6" id="KW-1133">Transmembrane helix</keyword>
<feature type="signal peptide" evidence="7">
    <location>
        <begin position="1"/>
        <end position="20"/>
    </location>
</feature>
<organism evidence="9 10">
    <name type="scientific">Rickenella mellea</name>
    <dbReference type="NCBI Taxonomy" id="50990"/>
    <lineage>
        <taxon>Eukaryota</taxon>
        <taxon>Fungi</taxon>
        <taxon>Dikarya</taxon>
        <taxon>Basidiomycota</taxon>
        <taxon>Agaricomycotina</taxon>
        <taxon>Agaricomycetes</taxon>
        <taxon>Hymenochaetales</taxon>
        <taxon>Rickenellaceae</taxon>
        <taxon>Rickenella</taxon>
    </lineage>
</organism>
<evidence type="ECO:0000313" key="9">
    <source>
        <dbReference type="EMBL" id="TDL14672.1"/>
    </source>
</evidence>
<keyword evidence="6" id="KW-0812">Transmembrane</keyword>
<comment type="subcellular location">
    <subcellularLocation>
        <location evidence="1">Secreted</location>
    </subcellularLocation>
</comment>
<evidence type="ECO:0000259" key="8">
    <source>
        <dbReference type="PROSITE" id="PS52012"/>
    </source>
</evidence>
<keyword evidence="4" id="KW-1015">Disulfide bond</keyword>
<dbReference type="STRING" id="50990.A0A4Y7PIK3"/>
<feature type="chain" id="PRO_5021486116" description="CFEM domain-containing protein" evidence="7">
    <location>
        <begin position="21"/>
        <end position="181"/>
    </location>
</feature>
<dbReference type="AlphaFoldDB" id="A0A4Y7PIK3"/>
<evidence type="ECO:0000256" key="7">
    <source>
        <dbReference type="SAM" id="SignalP"/>
    </source>
</evidence>
<dbReference type="InterPro" id="IPR008427">
    <property type="entry name" value="Extracellular_membr_CFEM_dom"/>
</dbReference>
<protein>
    <recommendedName>
        <fullName evidence="8">CFEM domain-containing protein</fullName>
    </recommendedName>
</protein>
<dbReference type="Pfam" id="PF05730">
    <property type="entry name" value="CFEM"/>
    <property type="match status" value="1"/>
</dbReference>
<evidence type="ECO:0000256" key="3">
    <source>
        <dbReference type="ARBA" id="ARBA00022729"/>
    </source>
</evidence>
<keyword evidence="3 7" id="KW-0732">Signal</keyword>
<dbReference type="EMBL" id="ML170317">
    <property type="protein sequence ID" value="TDL14672.1"/>
    <property type="molecule type" value="Genomic_DNA"/>
</dbReference>
<evidence type="ECO:0000256" key="1">
    <source>
        <dbReference type="ARBA" id="ARBA00004613"/>
    </source>
</evidence>
<feature type="domain" description="CFEM" evidence="8">
    <location>
        <begin position="1"/>
        <end position="106"/>
    </location>
</feature>
<name>A0A4Y7PIK3_9AGAM</name>
<reference evidence="9 10" key="1">
    <citation type="submission" date="2018-06" db="EMBL/GenBank/DDBJ databases">
        <title>A transcriptomic atlas of mushroom development highlights an independent origin of complex multicellularity.</title>
        <authorList>
            <consortium name="DOE Joint Genome Institute"/>
            <person name="Krizsan K."/>
            <person name="Almasi E."/>
            <person name="Merenyi Z."/>
            <person name="Sahu N."/>
            <person name="Viragh M."/>
            <person name="Koszo T."/>
            <person name="Mondo S."/>
            <person name="Kiss B."/>
            <person name="Balint B."/>
            <person name="Kues U."/>
            <person name="Barry K."/>
            <person name="Hegedus J.C."/>
            <person name="Henrissat B."/>
            <person name="Johnson J."/>
            <person name="Lipzen A."/>
            <person name="Ohm R."/>
            <person name="Nagy I."/>
            <person name="Pangilinan J."/>
            <person name="Yan J."/>
            <person name="Xiong Y."/>
            <person name="Grigoriev I.V."/>
            <person name="Hibbett D.S."/>
            <person name="Nagy L.G."/>
        </authorList>
    </citation>
    <scope>NUCLEOTIDE SEQUENCE [LARGE SCALE GENOMIC DNA]</scope>
    <source>
        <strain evidence="9 10">SZMC22713</strain>
    </source>
</reference>
<feature type="transmembrane region" description="Helical" evidence="6">
    <location>
        <begin position="155"/>
        <end position="180"/>
    </location>
</feature>
<evidence type="ECO:0000256" key="6">
    <source>
        <dbReference type="SAM" id="Phobius"/>
    </source>
</evidence>
<evidence type="ECO:0000256" key="5">
    <source>
        <dbReference type="SAM" id="MobiDB-lite"/>
    </source>
</evidence>
<feature type="region of interest" description="Disordered" evidence="5">
    <location>
        <begin position="90"/>
        <end position="148"/>
    </location>
</feature>
<evidence type="ECO:0000256" key="2">
    <source>
        <dbReference type="ARBA" id="ARBA00022525"/>
    </source>
</evidence>
<evidence type="ECO:0000256" key="4">
    <source>
        <dbReference type="ARBA" id="ARBA00023157"/>
    </source>
</evidence>
<dbReference type="PROSITE" id="PS52012">
    <property type="entry name" value="CFEM"/>
    <property type="match status" value="1"/>
</dbReference>
<dbReference type="Proteomes" id="UP000294933">
    <property type="component" value="Unassembled WGS sequence"/>
</dbReference>
<keyword evidence="10" id="KW-1185">Reference proteome</keyword>
<evidence type="ECO:0000313" key="10">
    <source>
        <dbReference type="Proteomes" id="UP000294933"/>
    </source>
</evidence>
<dbReference type="VEuPathDB" id="FungiDB:BD410DRAFT_797027"/>
<accession>A0A4Y7PIK3</accession>
<proteinExistence type="predicted"/>
<gene>
    <name evidence="9" type="ORF">BD410DRAFT_797027</name>
</gene>
<keyword evidence="2" id="KW-0964">Secreted</keyword>
<sequence length="181" mass="17321">MPFTTKPLFVLAAVASAVLAQDTTASSDTALHNCWHRPSADLQCICTSAAFQSAALQCLQSSCSAAAIASATQLQAEECAGISGSDTGSAIGAPATGTGSTPAATGPATTPTAPVTTPKPTTTPANTSSKPSTTGSGTMSGTPGSTSKSAANTKFAFGMSGVVGAGVVALVGAVAGALVVL</sequence>